<dbReference type="Proteomes" id="UP000244060">
    <property type="component" value="Unassembled WGS sequence"/>
</dbReference>
<gene>
    <name evidence="1" type="ORF">C8J28_1508</name>
</gene>
<keyword evidence="2" id="KW-1185">Reference proteome</keyword>
<dbReference type="AlphaFoldDB" id="A0A2T5JJI6"/>
<name>A0A2T5JJI6_9RHOB</name>
<reference evidence="1 2" key="1">
    <citation type="submission" date="2018-04" db="EMBL/GenBank/DDBJ databases">
        <title>Genomic Encyclopedia of Type Strains, Phase III (KMG-III): the genomes of soil and plant-associated and newly described type strains.</title>
        <authorList>
            <person name="Whitman W."/>
        </authorList>
    </citation>
    <scope>NUCLEOTIDE SEQUENCE [LARGE SCALE GENOMIC DNA]</scope>
    <source>
        <strain evidence="1 2">KA25</strain>
    </source>
</reference>
<sequence length="158" mass="17721">MVHRHSPVSTKRLTLGADKAYDAEEFVRDLKQACVTPHVAQKARFYAINGRTTRHEGYALSQRCRTKIDLRRANDPLDRCLILLTYGWPKTVGPMAQMMLHGAARVGARFTFTMAACNLSRLPRLPAFTGMSEGATTMQSCPSSVSWRWRPWPQGPAS</sequence>
<comment type="caution">
    <text evidence="1">The sequence shown here is derived from an EMBL/GenBank/DDBJ whole genome shotgun (WGS) entry which is preliminary data.</text>
</comment>
<organism evidence="1 2">
    <name type="scientific">Cereibacter azotoformans</name>
    <dbReference type="NCBI Taxonomy" id="43057"/>
    <lineage>
        <taxon>Bacteria</taxon>
        <taxon>Pseudomonadati</taxon>
        <taxon>Pseudomonadota</taxon>
        <taxon>Alphaproteobacteria</taxon>
        <taxon>Rhodobacterales</taxon>
        <taxon>Paracoccaceae</taxon>
        <taxon>Cereibacter</taxon>
    </lineage>
</organism>
<proteinExistence type="predicted"/>
<accession>A0A2T5JJI6</accession>
<evidence type="ECO:0000313" key="1">
    <source>
        <dbReference type="EMBL" id="PTR06386.1"/>
    </source>
</evidence>
<evidence type="ECO:0000313" key="2">
    <source>
        <dbReference type="Proteomes" id="UP000244060"/>
    </source>
</evidence>
<evidence type="ECO:0008006" key="3">
    <source>
        <dbReference type="Google" id="ProtNLM"/>
    </source>
</evidence>
<protein>
    <recommendedName>
        <fullName evidence="3">Transposase</fullName>
    </recommendedName>
</protein>
<dbReference type="EMBL" id="QAOT01000050">
    <property type="protein sequence ID" value="PTR06386.1"/>
    <property type="molecule type" value="Genomic_DNA"/>
</dbReference>